<dbReference type="GO" id="GO:0033202">
    <property type="term" value="C:DNA helicase complex"/>
    <property type="evidence" value="ECO:0007669"/>
    <property type="project" value="TreeGrafter"/>
</dbReference>
<evidence type="ECO:0000256" key="4">
    <source>
        <dbReference type="ARBA" id="ARBA00022840"/>
    </source>
</evidence>
<proteinExistence type="predicted"/>
<dbReference type="Pfam" id="PF13361">
    <property type="entry name" value="UvrD_C"/>
    <property type="match status" value="1"/>
</dbReference>
<dbReference type="GO" id="GO:0043138">
    <property type="term" value="F:3'-5' DNA helicase activity"/>
    <property type="evidence" value="ECO:0007669"/>
    <property type="project" value="TreeGrafter"/>
</dbReference>
<accession>M2AZ91</accession>
<protein>
    <recommendedName>
        <fullName evidence="5">DNA 3'-5' helicase II</fullName>
    </recommendedName>
</protein>
<organism evidence="8 9">
    <name type="scientific">Rhodopirellula europaea 6C</name>
    <dbReference type="NCBI Taxonomy" id="1263867"/>
    <lineage>
        <taxon>Bacteria</taxon>
        <taxon>Pseudomonadati</taxon>
        <taxon>Planctomycetota</taxon>
        <taxon>Planctomycetia</taxon>
        <taxon>Pirellulales</taxon>
        <taxon>Pirellulaceae</taxon>
        <taxon>Rhodopirellula</taxon>
    </lineage>
</organism>
<dbReference type="GO" id="GO:0005524">
    <property type="term" value="F:ATP binding"/>
    <property type="evidence" value="ECO:0007669"/>
    <property type="project" value="UniProtKB-KW"/>
</dbReference>
<dbReference type="PANTHER" id="PTHR11070:SF2">
    <property type="entry name" value="ATP-DEPENDENT DNA HELICASE SRS2"/>
    <property type="match status" value="1"/>
</dbReference>
<sequence length="162" mass="17798">MTVHQSKGLEFDAVFLPEIHKALLGPSPQCLADIPEIGQPARGLSRSVGEAQWHFLPRRWQAVFGGSVASRLTEAMCLLYVAMTRARQGLYLVIPPAGKKDFNNKTAASLLYHAWKCEADPTAEGEVLFESGDANWFGDSKIEPVAPSTEKEDVPSRRLSFA</sequence>
<dbReference type="AlphaFoldDB" id="M2AZ91"/>
<keyword evidence="1" id="KW-0547">Nucleotide-binding</keyword>
<dbReference type="InterPro" id="IPR000212">
    <property type="entry name" value="DNA_helicase_UvrD/REP"/>
</dbReference>
<reference evidence="8" key="1">
    <citation type="submission" date="2012-11" db="EMBL/GenBank/DDBJ databases">
        <title>Permanent draft genomes of Rhodopirellula europaea strain SH398 and 6C.</title>
        <authorList>
            <person name="Richter M."/>
            <person name="Richter-Heitmann T."/>
            <person name="Frank C."/>
            <person name="Harder J."/>
            <person name="Glockner F.O."/>
        </authorList>
    </citation>
    <scope>NUCLEOTIDE SEQUENCE</scope>
    <source>
        <strain evidence="8">6C</strain>
    </source>
</reference>
<dbReference type="GO" id="GO:0003677">
    <property type="term" value="F:DNA binding"/>
    <property type="evidence" value="ECO:0007669"/>
    <property type="project" value="InterPro"/>
</dbReference>
<dbReference type="GO" id="GO:0000725">
    <property type="term" value="P:recombinational repair"/>
    <property type="evidence" value="ECO:0007669"/>
    <property type="project" value="TreeGrafter"/>
</dbReference>
<keyword evidence="3 8" id="KW-0347">Helicase</keyword>
<dbReference type="SUPFAM" id="SSF52540">
    <property type="entry name" value="P-loop containing nucleoside triphosphate hydrolases"/>
    <property type="match status" value="1"/>
</dbReference>
<dbReference type="PATRIC" id="fig|1263867.3.peg.4221"/>
<evidence type="ECO:0000256" key="2">
    <source>
        <dbReference type="ARBA" id="ARBA00022801"/>
    </source>
</evidence>
<reference evidence="8" key="2">
    <citation type="journal article" date="2013" name="Mar. Genomics">
        <title>Expression of sulfatases in Rhodopirellula baltica and the diversity of sulfatases in the genus Rhodopirellula.</title>
        <authorList>
            <person name="Wegner C.E."/>
            <person name="Richter-Heitmann T."/>
            <person name="Klindworth A."/>
            <person name="Klockow C."/>
            <person name="Richter M."/>
            <person name="Achstetter T."/>
            <person name="Glockner F.O."/>
            <person name="Harder J."/>
        </authorList>
    </citation>
    <scope>NUCLEOTIDE SEQUENCE [LARGE SCALE GENOMIC DNA]</scope>
    <source>
        <strain evidence="8">6C</strain>
    </source>
</reference>
<dbReference type="Gene3D" id="3.40.50.300">
    <property type="entry name" value="P-loop containing nucleotide triphosphate hydrolases"/>
    <property type="match status" value="1"/>
</dbReference>
<keyword evidence="2" id="KW-0378">Hydrolase</keyword>
<dbReference type="PANTHER" id="PTHR11070">
    <property type="entry name" value="UVRD / RECB / PCRA DNA HELICASE FAMILY MEMBER"/>
    <property type="match status" value="1"/>
</dbReference>
<feature type="domain" description="UvrD-like helicase C-terminal" evidence="7">
    <location>
        <begin position="1"/>
        <end position="93"/>
    </location>
</feature>
<evidence type="ECO:0000256" key="3">
    <source>
        <dbReference type="ARBA" id="ARBA00022806"/>
    </source>
</evidence>
<keyword evidence="9" id="KW-1185">Reference proteome</keyword>
<dbReference type="InterPro" id="IPR027417">
    <property type="entry name" value="P-loop_NTPase"/>
</dbReference>
<evidence type="ECO:0000256" key="5">
    <source>
        <dbReference type="ARBA" id="ARBA00034923"/>
    </source>
</evidence>
<dbReference type="GO" id="GO:0016787">
    <property type="term" value="F:hydrolase activity"/>
    <property type="evidence" value="ECO:0007669"/>
    <property type="project" value="UniProtKB-KW"/>
</dbReference>
<evidence type="ECO:0000256" key="1">
    <source>
        <dbReference type="ARBA" id="ARBA00022741"/>
    </source>
</evidence>
<evidence type="ECO:0000313" key="8">
    <source>
        <dbReference type="EMBL" id="EMB15294.1"/>
    </source>
</evidence>
<feature type="region of interest" description="Disordered" evidence="6">
    <location>
        <begin position="140"/>
        <end position="162"/>
    </location>
</feature>
<gene>
    <name evidence="8" type="ORF">RE6C_03940</name>
</gene>
<dbReference type="Proteomes" id="UP000011529">
    <property type="component" value="Unassembled WGS sequence"/>
</dbReference>
<evidence type="ECO:0000256" key="6">
    <source>
        <dbReference type="SAM" id="MobiDB-lite"/>
    </source>
</evidence>
<dbReference type="GO" id="GO:0005829">
    <property type="term" value="C:cytosol"/>
    <property type="evidence" value="ECO:0007669"/>
    <property type="project" value="TreeGrafter"/>
</dbReference>
<evidence type="ECO:0000259" key="7">
    <source>
        <dbReference type="Pfam" id="PF13361"/>
    </source>
</evidence>
<keyword evidence="4" id="KW-0067">ATP-binding</keyword>
<dbReference type="EMBL" id="ANMO01000181">
    <property type="protein sequence ID" value="EMB15294.1"/>
    <property type="molecule type" value="Genomic_DNA"/>
</dbReference>
<comment type="caution">
    <text evidence="8">The sequence shown here is derived from an EMBL/GenBank/DDBJ whole genome shotgun (WGS) entry which is preliminary data.</text>
</comment>
<evidence type="ECO:0000313" key="9">
    <source>
        <dbReference type="Proteomes" id="UP000011529"/>
    </source>
</evidence>
<dbReference type="InterPro" id="IPR014017">
    <property type="entry name" value="DNA_helicase_UvrD-like_C"/>
</dbReference>
<name>M2AZ91_9BACT</name>